<gene>
    <name evidence="13" type="ORF">M9980_10835</name>
</gene>
<feature type="domain" description="Cyclic GMP-AMP synthase DncV-like nucleotidyltransferase" evidence="12">
    <location>
        <begin position="54"/>
        <end position="136"/>
    </location>
</feature>
<comment type="catalytic activity">
    <reaction evidence="10">
        <text>GTP + ATP = 3',3'-cGAMP + 2 diphosphate</text>
        <dbReference type="Rhea" id="RHEA:35647"/>
        <dbReference type="ChEBI" id="CHEBI:30616"/>
        <dbReference type="ChEBI" id="CHEBI:33019"/>
        <dbReference type="ChEBI" id="CHEBI:37565"/>
        <dbReference type="ChEBI" id="CHEBI:71501"/>
    </reaction>
    <physiologicalReaction direction="left-to-right" evidence="10">
        <dbReference type="Rhea" id="RHEA:35648"/>
    </physiologicalReaction>
</comment>
<dbReference type="InterPro" id="IPR040511">
    <property type="entry name" value="AGS_C"/>
</dbReference>
<evidence type="ECO:0000313" key="13">
    <source>
        <dbReference type="EMBL" id="URW75050.1"/>
    </source>
</evidence>
<keyword evidence="3" id="KW-0479">Metal-binding</keyword>
<reference evidence="13" key="1">
    <citation type="submission" date="2022-05" db="EMBL/GenBank/DDBJ databases">
        <title>Sphingomonas sp. strain RMG20 Genome sequencing and assembly.</title>
        <authorList>
            <person name="Kim I."/>
        </authorList>
    </citation>
    <scope>NUCLEOTIDE SEQUENCE</scope>
    <source>
        <strain evidence="13">RMG20</strain>
    </source>
</reference>
<evidence type="ECO:0000256" key="9">
    <source>
        <dbReference type="ARBA" id="ARBA00044145"/>
    </source>
</evidence>
<dbReference type="EMBL" id="CP098401">
    <property type="protein sequence ID" value="URW75050.1"/>
    <property type="molecule type" value="Genomic_DNA"/>
</dbReference>
<sequence>MAMYDLSADLLTFHDKHVKLDSDSEKRLAEVRDTNLDRIRNGLADLGKASFKNWRNQGGYAMGTVINDPAGESNHDIDVALVFDEGDLPSGALAARQRVRDALCKRGTNFLHDPEARTNAVTVWYADGYHLDFAVYRRSTSIFQVEKHEHASTDWVEREPAEVTSWFMKAVDDKSPKADAWGNPPAVRVNQLRRIVRLVKWFCRSRTSWNLPGGMIASTLVVECYRADAQRDDVALYNTLAAIEARLRSSCRVYHPNGGARELTGKAEYLNQVTLMQEKLTANMPKLSVLFDADCTRDKARSAWDWIFNHAFWAGKEVLEEASLVKADTGLSGYWVRMGCDLAKSERGRIIGRYRGQVVPKNLGLRFFVEDTNVPQPFSVRYEVTNKGDEAQQAKQLEWSGEASGDDPEWWTSTAYKGTHRMTCNVVRNGVTVASSSIIVKIVGGIFRGRR</sequence>
<protein>
    <recommendedName>
        <fullName evidence="9">Cyclic GMP-AMP synthase</fullName>
    </recommendedName>
</protein>
<dbReference type="Pfam" id="PF21654">
    <property type="entry name" value="DncV-like_NTFase"/>
    <property type="match status" value="1"/>
</dbReference>
<keyword evidence="8" id="KW-0051">Antiviral defense</keyword>
<evidence type="ECO:0000256" key="1">
    <source>
        <dbReference type="ARBA" id="ARBA00022679"/>
    </source>
</evidence>
<proteinExistence type="predicted"/>
<keyword evidence="1" id="KW-0808">Transferase</keyword>
<keyword evidence="6" id="KW-0460">Magnesium</keyword>
<dbReference type="RefSeq" id="WP_250750573.1">
    <property type="nucleotide sequence ID" value="NZ_CP098401.1"/>
</dbReference>
<keyword evidence="14" id="KW-1185">Reference proteome</keyword>
<evidence type="ECO:0000256" key="5">
    <source>
        <dbReference type="ARBA" id="ARBA00022840"/>
    </source>
</evidence>
<evidence type="ECO:0000256" key="6">
    <source>
        <dbReference type="ARBA" id="ARBA00022842"/>
    </source>
</evidence>
<evidence type="ECO:0000259" key="11">
    <source>
        <dbReference type="Pfam" id="PF18134"/>
    </source>
</evidence>
<evidence type="ECO:0000256" key="4">
    <source>
        <dbReference type="ARBA" id="ARBA00022741"/>
    </source>
</evidence>
<dbReference type="InterPro" id="IPR048445">
    <property type="entry name" value="DncV-like_NTFase"/>
</dbReference>
<evidence type="ECO:0000256" key="8">
    <source>
        <dbReference type="ARBA" id="ARBA00023118"/>
    </source>
</evidence>
<evidence type="ECO:0000259" key="12">
    <source>
        <dbReference type="Pfam" id="PF21654"/>
    </source>
</evidence>
<feature type="domain" description="Adenylyl/Guanylyl and SMODS C-terminal sensor" evidence="11">
    <location>
        <begin position="337"/>
        <end position="442"/>
    </location>
</feature>
<dbReference type="Proteomes" id="UP001055580">
    <property type="component" value="Chromosome"/>
</dbReference>
<evidence type="ECO:0000256" key="7">
    <source>
        <dbReference type="ARBA" id="ARBA00023080"/>
    </source>
</evidence>
<keyword evidence="4" id="KW-0547">Nucleotide-binding</keyword>
<evidence type="ECO:0000256" key="10">
    <source>
        <dbReference type="ARBA" id="ARBA00048304"/>
    </source>
</evidence>
<organism evidence="13 14">
    <name type="scientific">Sphingomonas donggukensis</name>
    <dbReference type="NCBI Taxonomy" id="2949093"/>
    <lineage>
        <taxon>Bacteria</taxon>
        <taxon>Pseudomonadati</taxon>
        <taxon>Pseudomonadota</taxon>
        <taxon>Alphaproteobacteria</taxon>
        <taxon>Sphingomonadales</taxon>
        <taxon>Sphingomonadaceae</taxon>
        <taxon>Sphingomonas</taxon>
    </lineage>
</organism>
<keyword evidence="7" id="KW-0546">Nucleotide metabolism</keyword>
<dbReference type="Pfam" id="PF18134">
    <property type="entry name" value="AGS_C"/>
    <property type="match status" value="1"/>
</dbReference>
<keyword evidence="2" id="KW-0548">Nucleotidyltransferase</keyword>
<keyword evidence="5" id="KW-0067">ATP-binding</keyword>
<name>A0ABY4TRP2_9SPHN</name>
<evidence type="ECO:0000256" key="2">
    <source>
        <dbReference type="ARBA" id="ARBA00022695"/>
    </source>
</evidence>
<evidence type="ECO:0000256" key="3">
    <source>
        <dbReference type="ARBA" id="ARBA00022723"/>
    </source>
</evidence>
<accession>A0ABY4TRP2</accession>
<evidence type="ECO:0000313" key="14">
    <source>
        <dbReference type="Proteomes" id="UP001055580"/>
    </source>
</evidence>